<feature type="compositionally biased region" description="Acidic residues" evidence="6">
    <location>
        <begin position="427"/>
        <end position="452"/>
    </location>
</feature>
<organism evidence="7 8">
    <name type="scientific">Phytophthora megakarya</name>
    <dbReference type="NCBI Taxonomy" id="4795"/>
    <lineage>
        <taxon>Eukaryota</taxon>
        <taxon>Sar</taxon>
        <taxon>Stramenopiles</taxon>
        <taxon>Oomycota</taxon>
        <taxon>Peronosporomycetes</taxon>
        <taxon>Peronosporales</taxon>
        <taxon>Peronosporaceae</taxon>
        <taxon>Phytophthora</taxon>
    </lineage>
</organism>
<evidence type="ECO:0000313" key="8">
    <source>
        <dbReference type="Proteomes" id="UP000198211"/>
    </source>
</evidence>
<accession>A0A225W7H7</accession>
<name>A0A225W7H7_9STRA</name>
<dbReference type="PANTHER" id="PTHR46481:SF10">
    <property type="entry name" value="ZINC FINGER BED DOMAIN-CONTAINING PROTEIN 39"/>
    <property type="match status" value="1"/>
</dbReference>
<dbReference type="OrthoDB" id="110461at2759"/>
<dbReference type="AlphaFoldDB" id="A0A225W7H7"/>
<dbReference type="PANTHER" id="PTHR46481">
    <property type="entry name" value="ZINC FINGER BED DOMAIN-CONTAINING PROTEIN 4"/>
    <property type="match status" value="1"/>
</dbReference>
<evidence type="ECO:0000256" key="4">
    <source>
        <dbReference type="ARBA" id="ARBA00022833"/>
    </source>
</evidence>
<keyword evidence="5" id="KW-0539">Nucleus</keyword>
<sequence>MEKYLPNRKALAGRLLMQTYKTEKEELISVLRDQSVLGLVSDGWSNGQGGELNCRQSVDETTSLTPGEDEQTGKYVANAIGVVIDDINNAVGRHAVRSVTTNSAPNMQKVWEILEKERQVCCNGCRSHALDLVVEQVLRLPWMDSGISRAVKLAKFIRNRSQLLSEKKLLKVKTIGEASRTLHISVPTRWFSSIERIKSVLSNRKNIRTIFKDTAFMKKFCKKNGNLFNEAITITLLQPLAEGMAVLERESCSISMVYYIFRNTQDVPAEVQQDIINSINVKWNFVRTDTMGISFLLDHTKKSADFVDDDFVVNISALQTLSIRLGEVKSEADKQQIANEAGRERHKTGSTVAFAVVEVSEGPDETWNDIPSSLANAHGSYMTMDFIHTKRRNRLDVKRVEKLAYIYANAGDEVATTNILYRLDDESKSEEESEREEESEDERGADEGEDDEAAVAFSFEQDYVFS</sequence>
<reference evidence="8" key="1">
    <citation type="submission" date="2017-03" db="EMBL/GenBank/DDBJ databases">
        <title>Phytopthora megakarya and P. palmivora, two closely related causual agents of cacao black pod achieved similar genome size and gene model numbers by different mechanisms.</title>
        <authorList>
            <person name="Ali S."/>
            <person name="Shao J."/>
            <person name="Larry D.J."/>
            <person name="Kronmiller B."/>
            <person name="Shen D."/>
            <person name="Strem M.D."/>
            <person name="Melnick R.L."/>
            <person name="Guiltinan M.J."/>
            <person name="Tyler B.M."/>
            <person name="Meinhardt L.W."/>
            <person name="Bailey B.A."/>
        </authorList>
    </citation>
    <scope>NUCLEOTIDE SEQUENCE [LARGE SCALE GENOMIC DNA]</scope>
    <source>
        <strain evidence="8">zdho120</strain>
    </source>
</reference>
<proteinExistence type="predicted"/>
<comment type="subcellular location">
    <subcellularLocation>
        <location evidence="1">Nucleus</location>
    </subcellularLocation>
</comment>
<dbReference type="Proteomes" id="UP000198211">
    <property type="component" value="Unassembled WGS sequence"/>
</dbReference>
<keyword evidence="2" id="KW-0479">Metal-binding</keyword>
<protein>
    <submittedName>
        <fullName evidence="7">Uncharacterized protein</fullName>
    </submittedName>
</protein>
<keyword evidence="4" id="KW-0862">Zinc</keyword>
<dbReference type="GO" id="GO:0005634">
    <property type="term" value="C:nucleus"/>
    <property type="evidence" value="ECO:0007669"/>
    <property type="project" value="UniProtKB-SubCell"/>
</dbReference>
<dbReference type="InterPro" id="IPR052035">
    <property type="entry name" value="ZnF_BED_domain_contain"/>
</dbReference>
<evidence type="ECO:0000313" key="7">
    <source>
        <dbReference type="EMBL" id="OWZ13683.1"/>
    </source>
</evidence>
<dbReference type="GO" id="GO:0008270">
    <property type="term" value="F:zinc ion binding"/>
    <property type="evidence" value="ECO:0007669"/>
    <property type="project" value="UniProtKB-KW"/>
</dbReference>
<keyword evidence="8" id="KW-1185">Reference proteome</keyword>
<comment type="caution">
    <text evidence="7">The sequence shown here is derived from an EMBL/GenBank/DDBJ whole genome shotgun (WGS) entry which is preliminary data.</text>
</comment>
<dbReference type="InterPro" id="IPR012337">
    <property type="entry name" value="RNaseH-like_sf"/>
</dbReference>
<evidence type="ECO:0000256" key="2">
    <source>
        <dbReference type="ARBA" id="ARBA00022723"/>
    </source>
</evidence>
<evidence type="ECO:0000256" key="5">
    <source>
        <dbReference type="ARBA" id="ARBA00023242"/>
    </source>
</evidence>
<keyword evidence="3" id="KW-0863">Zinc-finger</keyword>
<gene>
    <name evidence="7" type="ORF">PHMEG_00012945</name>
</gene>
<evidence type="ECO:0000256" key="1">
    <source>
        <dbReference type="ARBA" id="ARBA00004123"/>
    </source>
</evidence>
<evidence type="ECO:0000256" key="6">
    <source>
        <dbReference type="SAM" id="MobiDB-lite"/>
    </source>
</evidence>
<feature type="region of interest" description="Disordered" evidence="6">
    <location>
        <begin position="422"/>
        <end position="452"/>
    </location>
</feature>
<evidence type="ECO:0000256" key="3">
    <source>
        <dbReference type="ARBA" id="ARBA00022771"/>
    </source>
</evidence>
<dbReference type="EMBL" id="NBNE01001515">
    <property type="protein sequence ID" value="OWZ13683.1"/>
    <property type="molecule type" value="Genomic_DNA"/>
</dbReference>
<dbReference type="SUPFAM" id="SSF53098">
    <property type="entry name" value="Ribonuclease H-like"/>
    <property type="match status" value="1"/>
</dbReference>